<accession>A0A3M7S324</accession>
<reference evidence="1 2" key="1">
    <citation type="journal article" date="2018" name="Sci. Rep.">
        <title>Genomic signatures of local adaptation to the degree of environmental predictability in rotifers.</title>
        <authorList>
            <person name="Franch-Gras L."/>
            <person name="Hahn C."/>
            <person name="Garcia-Roger E.M."/>
            <person name="Carmona M.J."/>
            <person name="Serra M."/>
            <person name="Gomez A."/>
        </authorList>
    </citation>
    <scope>NUCLEOTIDE SEQUENCE [LARGE SCALE GENOMIC DNA]</scope>
    <source>
        <strain evidence="1">HYR1</strain>
    </source>
</reference>
<protein>
    <submittedName>
        <fullName evidence="1">Uncharacterized protein</fullName>
    </submittedName>
</protein>
<organism evidence="1 2">
    <name type="scientific">Brachionus plicatilis</name>
    <name type="common">Marine rotifer</name>
    <name type="synonym">Brachionus muelleri</name>
    <dbReference type="NCBI Taxonomy" id="10195"/>
    <lineage>
        <taxon>Eukaryota</taxon>
        <taxon>Metazoa</taxon>
        <taxon>Spiralia</taxon>
        <taxon>Gnathifera</taxon>
        <taxon>Rotifera</taxon>
        <taxon>Eurotatoria</taxon>
        <taxon>Monogononta</taxon>
        <taxon>Pseudotrocha</taxon>
        <taxon>Ploima</taxon>
        <taxon>Brachionidae</taxon>
        <taxon>Brachionus</taxon>
    </lineage>
</organism>
<evidence type="ECO:0000313" key="1">
    <source>
        <dbReference type="EMBL" id="RNA30181.1"/>
    </source>
</evidence>
<comment type="caution">
    <text evidence="1">The sequence shown here is derived from an EMBL/GenBank/DDBJ whole genome shotgun (WGS) entry which is preliminary data.</text>
</comment>
<keyword evidence="2" id="KW-1185">Reference proteome</keyword>
<proteinExistence type="predicted"/>
<sequence>MHSNGSDASYIEAFVNKFFELVENISNGNSNFFENLDEIFQSSTHLLNASFVENQNASHMNHYNVDMEVEIENLRAALRSKTNQWKQFYTECILNEEIL</sequence>
<name>A0A3M7S324_BRAPC</name>
<gene>
    <name evidence="1" type="ORF">BpHYR1_046604</name>
</gene>
<evidence type="ECO:0000313" key="2">
    <source>
        <dbReference type="Proteomes" id="UP000276133"/>
    </source>
</evidence>
<dbReference type="AlphaFoldDB" id="A0A3M7S324"/>
<dbReference type="EMBL" id="REGN01002118">
    <property type="protein sequence ID" value="RNA30181.1"/>
    <property type="molecule type" value="Genomic_DNA"/>
</dbReference>
<dbReference type="Proteomes" id="UP000276133">
    <property type="component" value="Unassembled WGS sequence"/>
</dbReference>